<name>A0A0R1WE60_9LACO</name>
<dbReference type="Proteomes" id="UP000051302">
    <property type="component" value="Unassembled WGS sequence"/>
</dbReference>
<gene>
    <name evidence="2" type="ORF">FD31_GL000795</name>
</gene>
<dbReference type="RefSeq" id="WP_057892364.1">
    <property type="nucleotide sequence ID" value="NZ_AZFV01000018.1"/>
</dbReference>
<proteinExistence type="predicted"/>
<evidence type="ECO:0000313" key="3">
    <source>
        <dbReference type="Proteomes" id="UP000051302"/>
    </source>
</evidence>
<evidence type="ECO:0000313" key="2">
    <source>
        <dbReference type="EMBL" id="KRM15901.1"/>
    </source>
</evidence>
<feature type="region of interest" description="Disordered" evidence="1">
    <location>
        <begin position="1"/>
        <end position="20"/>
    </location>
</feature>
<keyword evidence="3" id="KW-1185">Reference proteome</keyword>
<organism evidence="2 3">
    <name type="scientific">Companilactobacillus nantensis DSM 16982</name>
    <dbReference type="NCBI Taxonomy" id="1423774"/>
    <lineage>
        <taxon>Bacteria</taxon>
        <taxon>Bacillati</taxon>
        <taxon>Bacillota</taxon>
        <taxon>Bacilli</taxon>
        <taxon>Lactobacillales</taxon>
        <taxon>Lactobacillaceae</taxon>
        <taxon>Companilactobacillus</taxon>
    </lineage>
</organism>
<dbReference type="EMBL" id="AZFV01000018">
    <property type="protein sequence ID" value="KRM15901.1"/>
    <property type="molecule type" value="Genomic_DNA"/>
</dbReference>
<protein>
    <submittedName>
        <fullName evidence="2">Uncharacterized protein</fullName>
    </submittedName>
</protein>
<reference evidence="2 3" key="1">
    <citation type="journal article" date="2015" name="Genome Announc.">
        <title>Expanding the biotechnology potential of lactobacilli through comparative genomics of 213 strains and associated genera.</title>
        <authorList>
            <person name="Sun Z."/>
            <person name="Harris H.M."/>
            <person name="McCann A."/>
            <person name="Guo C."/>
            <person name="Argimon S."/>
            <person name="Zhang W."/>
            <person name="Yang X."/>
            <person name="Jeffery I.B."/>
            <person name="Cooney J.C."/>
            <person name="Kagawa T.F."/>
            <person name="Liu W."/>
            <person name="Song Y."/>
            <person name="Salvetti E."/>
            <person name="Wrobel A."/>
            <person name="Rasinkangas P."/>
            <person name="Parkhill J."/>
            <person name="Rea M.C."/>
            <person name="O'Sullivan O."/>
            <person name="Ritari J."/>
            <person name="Douillard F.P."/>
            <person name="Paul Ross R."/>
            <person name="Yang R."/>
            <person name="Briner A.E."/>
            <person name="Felis G.E."/>
            <person name="de Vos W.M."/>
            <person name="Barrangou R."/>
            <person name="Klaenhammer T.R."/>
            <person name="Caufield P.W."/>
            <person name="Cui Y."/>
            <person name="Zhang H."/>
            <person name="O'Toole P.W."/>
        </authorList>
    </citation>
    <scope>NUCLEOTIDE SEQUENCE [LARGE SCALE GENOMIC DNA]</scope>
    <source>
        <strain evidence="2 3">DSM 16982</strain>
    </source>
</reference>
<dbReference type="AlphaFoldDB" id="A0A0R1WE60"/>
<comment type="caution">
    <text evidence="2">The sequence shown here is derived from an EMBL/GenBank/DDBJ whole genome shotgun (WGS) entry which is preliminary data.</text>
</comment>
<sequence>MTDKLPESRAKANEKWNDNNKERMRYLRSRSSAKSFINNRATFDDIKELRELLNARENNLKNDDK</sequence>
<evidence type="ECO:0000256" key="1">
    <source>
        <dbReference type="SAM" id="MobiDB-lite"/>
    </source>
</evidence>
<dbReference type="PATRIC" id="fig|1423774.3.peg.822"/>
<accession>A0A0R1WE60</accession>